<evidence type="ECO:0000313" key="10">
    <source>
        <dbReference type="EMBL" id="CBY08086.1"/>
    </source>
</evidence>
<feature type="transmembrane region" description="Helical" evidence="8">
    <location>
        <begin position="20"/>
        <end position="47"/>
    </location>
</feature>
<evidence type="ECO:0000256" key="4">
    <source>
        <dbReference type="ARBA" id="ARBA00023040"/>
    </source>
</evidence>
<dbReference type="PANTHER" id="PTHR24238">
    <property type="entry name" value="G-PROTEIN COUPLED RECEPTOR"/>
    <property type="match status" value="1"/>
</dbReference>
<dbReference type="GO" id="GO:0004930">
    <property type="term" value="F:G protein-coupled receptor activity"/>
    <property type="evidence" value="ECO:0007669"/>
    <property type="project" value="UniProtKB-KW"/>
</dbReference>
<dbReference type="Proteomes" id="UP000001307">
    <property type="component" value="Unassembled WGS sequence"/>
</dbReference>
<accession>E4X8B0</accession>
<dbReference type="PRINTS" id="PR00237">
    <property type="entry name" value="GPCRRHODOPSN"/>
</dbReference>
<evidence type="ECO:0000259" key="9">
    <source>
        <dbReference type="PROSITE" id="PS50262"/>
    </source>
</evidence>
<evidence type="ECO:0000256" key="7">
    <source>
        <dbReference type="ARBA" id="ARBA00023224"/>
    </source>
</evidence>
<feature type="transmembrane region" description="Helical" evidence="8">
    <location>
        <begin position="138"/>
        <end position="158"/>
    </location>
</feature>
<feature type="transmembrane region" description="Helical" evidence="8">
    <location>
        <begin position="189"/>
        <end position="214"/>
    </location>
</feature>
<feature type="domain" description="G-protein coupled receptors family 1 profile" evidence="9">
    <location>
        <begin position="39"/>
        <end position="279"/>
    </location>
</feature>
<dbReference type="EMBL" id="FN653029">
    <property type="protein sequence ID" value="CBY08086.1"/>
    <property type="molecule type" value="Genomic_DNA"/>
</dbReference>
<evidence type="ECO:0000313" key="12">
    <source>
        <dbReference type="Proteomes" id="UP000001307"/>
    </source>
</evidence>
<proteinExistence type="predicted"/>
<dbReference type="PROSITE" id="PS50262">
    <property type="entry name" value="G_PROTEIN_RECEP_F1_2"/>
    <property type="match status" value="1"/>
</dbReference>
<protein>
    <recommendedName>
        <fullName evidence="9">G-protein coupled receptors family 1 profile domain-containing protein</fullName>
    </recommendedName>
</protein>
<keyword evidence="6" id="KW-0675">Receptor</keyword>
<dbReference type="InterPro" id="IPR017452">
    <property type="entry name" value="GPCR_Rhodpsn_7TM"/>
</dbReference>
<reference evidence="10 12" key="1">
    <citation type="journal article" date="2010" name="Science">
        <title>Plasticity of animal genome architecture unmasked by rapid evolution of a pelagic tunicate.</title>
        <authorList>
            <person name="Denoeud F."/>
            <person name="Henriet S."/>
            <person name="Mungpakdee S."/>
            <person name="Aury J.M."/>
            <person name="Da Silva C."/>
            <person name="Brinkmann H."/>
            <person name="Mikhaleva J."/>
            <person name="Olsen L.C."/>
            <person name="Jubin C."/>
            <person name="Canestro C."/>
            <person name="Bouquet J.M."/>
            <person name="Danks G."/>
            <person name="Poulain J."/>
            <person name="Campsteijn C."/>
            <person name="Adamski M."/>
            <person name="Cross I."/>
            <person name="Yadetie F."/>
            <person name="Muffato M."/>
            <person name="Louis A."/>
            <person name="Butcher S."/>
            <person name="Tsagkogeorga G."/>
            <person name="Konrad A."/>
            <person name="Singh S."/>
            <person name="Jensen M.F."/>
            <person name="Cong E.H."/>
            <person name="Eikeseth-Otteraa H."/>
            <person name="Noel B."/>
            <person name="Anthouard V."/>
            <person name="Porcel B.M."/>
            <person name="Kachouri-Lafond R."/>
            <person name="Nishino A."/>
            <person name="Ugolini M."/>
            <person name="Chourrout P."/>
            <person name="Nishida H."/>
            <person name="Aasland R."/>
            <person name="Huzurbazar S."/>
            <person name="Westhof E."/>
            <person name="Delsuc F."/>
            <person name="Lehrach H."/>
            <person name="Reinhardt R."/>
            <person name="Weissenbach J."/>
            <person name="Roy S.W."/>
            <person name="Artiguenave F."/>
            <person name="Postlethwait J.H."/>
            <person name="Manak J.R."/>
            <person name="Thompson E.M."/>
            <person name="Jaillon O."/>
            <person name="Du Pasquier L."/>
            <person name="Boudinot P."/>
            <person name="Liberles D.A."/>
            <person name="Volff J.N."/>
            <person name="Philippe H."/>
            <person name="Lenhard B."/>
            <person name="Roest Crollius H."/>
            <person name="Wincker P."/>
            <person name="Chourrout D."/>
        </authorList>
    </citation>
    <scope>NUCLEOTIDE SEQUENCE [LARGE SCALE GENOMIC DNA]</scope>
</reference>
<dbReference type="Gene3D" id="1.20.1070.10">
    <property type="entry name" value="Rhodopsin 7-helix transmembrane proteins"/>
    <property type="match status" value="1"/>
</dbReference>
<dbReference type="GO" id="GO:0016020">
    <property type="term" value="C:membrane"/>
    <property type="evidence" value="ECO:0007669"/>
    <property type="project" value="UniProtKB-SubCell"/>
</dbReference>
<evidence type="ECO:0000313" key="11">
    <source>
        <dbReference type="EMBL" id="CBY33431.1"/>
    </source>
</evidence>
<evidence type="ECO:0000256" key="1">
    <source>
        <dbReference type="ARBA" id="ARBA00004141"/>
    </source>
</evidence>
<keyword evidence="3 8" id="KW-1133">Transmembrane helix</keyword>
<organism evidence="10 12">
    <name type="scientific">Oikopleura dioica</name>
    <name type="common">Tunicate</name>
    <dbReference type="NCBI Taxonomy" id="34765"/>
    <lineage>
        <taxon>Eukaryota</taxon>
        <taxon>Metazoa</taxon>
        <taxon>Chordata</taxon>
        <taxon>Tunicata</taxon>
        <taxon>Appendicularia</taxon>
        <taxon>Copelata</taxon>
        <taxon>Oikopleuridae</taxon>
        <taxon>Oikopleura</taxon>
    </lineage>
</organism>
<dbReference type="EMBL" id="FN654416">
    <property type="protein sequence ID" value="CBY33431.1"/>
    <property type="molecule type" value="Genomic_DNA"/>
</dbReference>
<dbReference type="InterPro" id="IPR000276">
    <property type="entry name" value="GPCR_Rhodpsn"/>
</dbReference>
<keyword evidence="2 8" id="KW-0812">Transmembrane</keyword>
<dbReference type="SUPFAM" id="SSF81321">
    <property type="entry name" value="Family A G protein-coupled receptor-like"/>
    <property type="match status" value="1"/>
</dbReference>
<evidence type="ECO:0000256" key="5">
    <source>
        <dbReference type="ARBA" id="ARBA00023136"/>
    </source>
</evidence>
<dbReference type="Pfam" id="PF00001">
    <property type="entry name" value="7tm_1"/>
    <property type="match status" value="1"/>
</dbReference>
<comment type="subcellular location">
    <subcellularLocation>
        <location evidence="1">Membrane</location>
        <topology evidence="1">Multi-pass membrane protein</topology>
    </subcellularLocation>
</comment>
<name>E4X8B0_OIKDI</name>
<evidence type="ECO:0000256" key="6">
    <source>
        <dbReference type="ARBA" id="ARBA00023170"/>
    </source>
</evidence>
<dbReference type="CDD" id="cd00637">
    <property type="entry name" value="7tm_classA_rhodopsin-like"/>
    <property type="match status" value="1"/>
</dbReference>
<feature type="transmembrane region" description="Helical" evidence="8">
    <location>
        <begin position="237"/>
        <end position="255"/>
    </location>
</feature>
<evidence type="ECO:0000256" key="3">
    <source>
        <dbReference type="ARBA" id="ARBA00022989"/>
    </source>
</evidence>
<evidence type="ECO:0000256" key="2">
    <source>
        <dbReference type="ARBA" id="ARBA00022692"/>
    </source>
</evidence>
<feature type="transmembrane region" description="Helical" evidence="8">
    <location>
        <begin position="59"/>
        <end position="84"/>
    </location>
</feature>
<dbReference type="OrthoDB" id="5974286at2759"/>
<sequence>MNSSDLDPCGGEFPSINYELVTKIVIAVLTVACVIGVAGNSIILIVLQCCKTKNPISILLINLAVANILFQIIVLPCQVAVYWFPYWTLGKIMCRLSFISEDIASSQAAFILVLIAIDRYLSIVGINGKHRRLPHPTLFVFICYVLSISGAIPTFLGVDEFEFVLNNSQTNSSHKYCGPVVNWWPEVRLIRSIFCFFVPVLFMFICYFPVFKFLRAHFSMMEKKNISGNSSQSKKKVLRLVVGLMTCFILSWLPYHAGKIYSQMMDPTLLACRIDFLSC</sequence>
<gene>
    <name evidence="10" type="ORF">GSOID_T00004092001</name>
    <name evidence="11" type="ORF">GSOID_T00021342001</name>
</gene>
<evidence type="ECO:0000256" key="8">
    <source>
        <dbReference type="SAM" id="Phobius"/>
    </source>
</evidence>
<keyword evidence="4" id="KW-0297">G-protein coupled receptor</keyword>
<keyword evidence="12" id="KW-1185">Reference proteome</keyword>
<dbReference type="AlphaFoldDB" id="E4X8B0"/>
<keyword evidence="5 8" id="KW-0472">Membrane</keyword>
<dbReference type="Proteomes" id="UP000011014">
    <property type="component" value="Unassembled WGS sequence"/>
</dbReference>
<keyword evidence="7" id="KW-0807">Transducer</keyword>
<feature type="transmembrane region" description="Helical" evidence="8">
    <location>
        <begin position="104"/>
        <end position="126"/>
    </location>
</feature>